<comment type="caution">
    <text evidence="1">The sequence shown here is derived from an EMBL/GenBank/DDBJ whole genome shotgun (WGS) entry which is preliminary data.</text>
</comment>
<proteinExistence type="predicted"/>
<evidence type="ECO:0000313" key="1">
    <source>
        <dbReference type="EMBL" id="KAJ9489150.1"/>
    </source>
</evidence>
<keyword evidence="2" id="KW-1185">Reference proteome</keyword>
<accession>A0AAI9X9T3</accession>
<dbReference type="EMBL" id="LACB01000093">
    <property type="protein sequence ID" value="KAJ9489150.1"/>
    <property type="molecule type" value="Genomic_DNA"/>
</dbReference>
<sequence length="142" mass="16635">MKEDTIHNLCTNCQNPLSVLKVEEAIQRNRIRGKVPLHVGFEVQNTRNLLEAFQWTLPDGYWQKRCDPSLLLEVKELKKTNTQVDWQALGLDLMSLLVEDEFTSGLRNREHTLLFMGHIKRRFIELLSLLHLTRLCPYPPEV</sequence>
<protein>
    <submittedName>
        <fullName evidence="1">Uncharacterized protein</fullName>
    </submittedName>
</protein>
<organism evidence="1 2">
    <name type="scientific">Penicillium thymicola</name>
    <dbReference type="NCBI Taxonomy" id="293382"/>
    <lineage>
        <taxon>Eukaryota</taxon>
        <taxon>Fungi</taxon>
        <taxon>Dikarya</taxon>
        <taxon>Ascomycota</taxon>
        <taxon>Pezizomycotina</taxon>
        <taxon>Eurotiomycetes</taxon>
        <taxon>Eurotiomycetidae</taxon>
        <taxon>Eurotiales</taxon>
        <taxon>Aspergillaceae</taxon>
        <taxon>Penicillium</taxon>
    </lineage>
</organism>
<dbReference type="AlphaFoldDB" id="A0AAI9X9T3"/>
<evidence type="ECO:0000313" key="2">
    <source>
        <dbReference type="Proteomes" id="UP001227192"/>
    </source>
</evidence>
<dbReference type="Proteomes" id="UP001227192">
    <property type="component" value="Unassembled WGS sequence"/>
</dbReference>
<reference evidence="1" key="2">
    <citation type="journal article" date="2016" name="Fungal Biol.">
        <title>Ochratoxin A production by Penicillium thymicola.</title>
        <authorList>
            <person name="Nguyen H.D.T."/>
            <person name="McMullin D.R."/>
            <person name="Ponomareva E."/>
            <person name="Riley R."/>
            <person name="Pomraning K.R."/>
            <person name="Baker S.E."/>
            <person name="Seifert K.A."/>
        </authorList>
    </citation>
    <scope>NUCLEOTIDE SEQUENCE</scope>
    <source>
        <strain evidence="1">DAOM 180753</strain>
    </source>
</reference>
<reference evidence="1" key="1">
    <citation type="submission" date="2015-06" db="EMBL/GenBank/DDBJ databases">
        <authorList>
            <person name="Nguyen H."/>
        </authorList>
    </citation>
    <scope>NUCLEOTIDE SEQUENCE</scope>
    <source>
        <strain evidence="1">DAOM 180753</strain>
    </source>
</reference>
<name>A0AAI9X9T3_PENTH</name>
<gene>
    <name evidence="1" type="ORF">VN97_g4136</name>
</gene>